<dbReference type="Proteomes" id="UP000094527">
    <property type="component" value="Unassembled WGS sequence"/>
</dbReference>
<dbReference type="OrthoDB" id="9997853at2759"/>
<keyword evidence="2" id="KW-1185">Reference proteome</keyword>
<dbReference type="EMBL" id="LJIJ01000188">
    <property type="protein sequence ID" value="ODN00739.1"/>
    <property type="molecule type" value="Genomic_DNA"/>
</dbReference>
<gene>
    <name evidence="1" type="ORF">Ocin01_05929</name>
</gene>
<evidence type="ECO:0000313" key="1">
    <source>
        <dbReference type="EMBL" id="ODN00739.1"/>
    </source>
</evidence>
<comment type="caution">
    <text evidence="1">The sequence shown here is derived from an EMBL/GenBank/DDBJ whole genome shotgun (WGS) entry which is preliminary data.</text>
</comment>
<name>A0A1D2N636_ORCCI</name>
<organism evidence="1 2">
    <name type="scientific">Orchesella cincta</name>
    <name type="common">Springtail</name>
    <name type="synonym">Podura cincta</name>
    <dbReference type="NCBI Taxonomy" id="48709"/>
    <lineage>
        <taxon>Eukaryota</taxon>
        <taxon>Metazoa</taxon>
        <taxon>Ecdysozoa</taxon>
        <taxon>Arthropoda</taxon>
        <taxon>Hexapoda</taxon>
        <taxon>Collembola</taxon>
        <taxon>Entomobryomorpha</taxon>
        <taxon>Entomobryoidea</taxon>
        <taxon>Orchesellidae</taxon>
        <taxon>Orchesellinae</taxon>
        <taxon>Orchesella</taxon>
    </lineage>
</organism>
<evidence type="ECO:0000313" key="2">
    <source>
        <dbReference type="Proteomes" id="UP000094527"/>
    </source>
</evidence>
<dbReference type="AlphaFoldDB" id="A0A1D2N636"/>
<sequence length="64" mass="6809">ICGLCNAMNNIPLTVSAGDAMMGKTNITALDSFFQLLTGKANATDIDLGLLTEATMLSMEQQRE</sequence>
<feature type="non-terminal residue" evidence="1">
    <location>
        <position position="1"/>
    </location>
</feature>
<accession>A0A1D2N636</accession>
<protein>
    <submittedName>
        <fullName evidence="1">Protein pigeon</fullName>
    </submittedName>
</protein>
<proteinExistence type="predicted"/>
<reference evidence="1 2" key="1">
    <citation type="journal article" date="2016" name="Genome Biol. Evol.">
        <title>Gene Family Evolution Reflects Adaptation to Soil Environmental Stressors in the Genome of the Collembolan Orchesella cincta.</title>
        <authorList>
            <person name="Faddeeva-Vakhrusheva A."/>
            <person name="Derks M.F."/>
            <person name="Anvar S.Y."/>
            <person name="Agamennone V."/>
            <person name="Suring W."/>
            <person name="Smit S."/>
            <person name="van Straalen N.M."/>
            <person name="Roelofs D."/>
        </authorList>
    </citation>
    <scope>NUCLEOTIDE SEQUENCE [LARGE SCALE GENOMIC DNA]</scope>
    <source>
        <tissue evidence="1">Mixed pool</tissue>
    </source>
</reference>